<dbReference type="GO" id="GO:0015175">
    <property type="term" value="F:neutral L-amino acid transmembrane transporter activity"/>
    <property type="evidence" value="ECO:0007669"/>
    <property type="project" value="TreeGrafter"/>
</dbReference>
<evidence type="ECO:0000313" key="8">
    <source>
        <dbReference type="Proteomes" id="UP000278807"/>
    </source>
</evidence>
<feature type="transmembrane region" description="Helical" evidence="6">
    <location>
        <begin position="139"/>
        <end position="156"/>
    </location>
</feature>
<proteinExistence type="inferred from homology"/>
<dbReference type="WBParaSite" id="HNAJ_0001086201-mRNA-1">
    <property type="protein sequence ID" value="HNAJ_0001086201-mRNA-1"/>
    <property type="gene ID" value="HNAJ_0001086201"/>
</dbReference>
<accession>A0A0R3TT43</accession>
<feature type="transmembrane region" description="Helical" evidence="6">
    <location>
        <begin position="258"/>
        <end position="278"/>
    </location>
</feature>
<dbReference type="OrthoDB" id="5877963at2759"/>
<evidence type="ECO:0000256" key="3">
    <source>
        <dbReference type="ARBA" id="ARBA00022692"/>
    </source>
</evidence>
<dbReference type="STRING" id="102285.A0A0R3TT43"/>
<evidence type="ECO:0000256" key="1">
    <source>
        <dbReference type="ARBA" id="ARBA00004141"/>
    </source>
</evidence>
<feature type="transmembrane region" description="Helical" evidence="6">
    <location>
        <begin position="225"/>
        <end position="246"/>
    </location>
</feature>
<comment type="similarity">
    <text evidence="6">Belongs to the dicarboxylate/amino acid:cation symporter (DAACS) (TC 2.A.23) family.</text>
</comment>
<dbReference type="PANTHER" id="PTHR11958">
    <property type="entry name" value="SODIUM/DICARBOXYLATE SYMPORTER-RELATED"/>
    <property type="match status" value="1"/>
</dbReference>
<organism evidence="9">
    <name type="scientific">Rodentolepis nana</name>
    <name type="common">Dwarf tapeworm</name>
    <name type="synonym">Hymenolepis nana</name>
    <dbReference type="NCBI Taxonomy" id="102285"/>
    <lineage>
        <taxon>Eukaryota</taxon>
        <taxon>Metazoa</taxon>
        <taxon>Spiralia</taxon>
        <taxon>Lophotrochozoa</taxon>
        <taxon>Platyhelminthes</taxon>
        <taxon>Cestoda</taxon>
        <taxon>Eucestoda</taxon>
        <taxon>Cyclophyllidea</taxon>
        <taxon>Hymenolepididae</taxon>
        <taxon>Rodentolepis</taxon>
    </lineage>
</organism>
<dbReference type="SUPFAM" id="SSF118215">
    <property type="entry name" value="Proton glutamate symport protein"/>
    <property type="match status" value="1"/>
</dbReference>
<dbReference type="GO" id="GO:0005886">
    <property type="term" value="C:plasma membrane"/>
    <property type="evidence" value="ECO:0007669"/>
    <property type="project" value="TreeGrafter"/>
</dbReference>
<reference evidence="9" key="1">
    <citation type="submission" date="2017-02" db="UniProtKB">
        <authorList>
            <consortium name="WormBaseParasite"/>
        </authorList>
    </citation>
    <scope>IDENTIFICATION</scope>
</reference>
<evidence type="ECO:0000313" key="9">
    <source>
        <dbReference type="WBParaSite" id="HNAJ_0001086201-mRNA-1"/>
    </source>
</evidence>
<feature type="transmembrane region" description="Helical" evidence="6">
    <location>
        <begin position="44"/>
        <end position="68"/>
    </location>
</feature>
<dbReference type="PANTHER" id="PTHR11958:SF63">
    <property type="entry name" value="AMINO ACID TRANSPORTER"/>
    <property type="match status" value="1"/>
</dbReference>
<dbReference type="Pfam" id="PF00375">
    <property type="entry name" value="SDF"/>
    <property type="match status" value="1"/>
</dbReference>
<evidence type="ECO:0000313" key="7">
    <source>
        <dbReference type="EMBL" id="VDO08972.1"/>
    </source>
</evidence>
<evidence type="ECO:0000256" key="6">
    <source>
        <dbReference type="RuleBase" id="RU361216"/>
    </source>
</evidence>
<evidence type="ECO:0000256" key="2">
    <source>
        <dbReference type="ARBA" id="ARBA00022448"/>
    </source>
</evidence>
<dbReference type="InterPro" id="IPR050746">
    <property type="entry name" value="DAACS"/>
</dbReference>
<keyword evidence="4 6" id="KW-1133">Transmembrane helix</keyword>
<dbReference type="GO" id="GO:0015501">
    <property type="term" value="F:glutamate:sodium symporter activity"/>
    <property type="evidence" value="ECO:0007669"/>
    <property type="project" value="TreeGrafter"/>
</dbReference>
<keyword evidence="2 6" id="KW-0813">Transport</keyword>
<dbReference type="PRINTS" id="PR00173">
    <property type="entry name" value="EDTRNSPORT"/>
</dbReference>
<dbReference type="EMBL" id="UZAE01013256">
    <property type="protein sequence ID" value="VDO08972.1"/>
    <property type="molecule type" value="Genomic_DNA"/>
</dbReference>
<sequence>MPGKIFIRLLQLTVLPVIAANIIVEFPILVMARMDLKENGKIGLATIGYVLAFDLLSGVIGVTTAALIKPGLSTSLAVNGSEILGKNEAPVTTSDVFADLLLILASSNRFQTKTIRVWTYFPAKNATETVQTRLESTNMIGLIFTSIAFGIAARSAKENGKVFVDFFDSLGNVVLILMRWFLLCLNLDWISRRQFKCRATPVGVCFMIAGAVIDLKDIAGTFQGLGLFMGSVLVALAIHMLLQMVVYTLASFRNPFRLIIMGFKAFFLSFITTAPVVAIPEMLETCDRYGIDQKVSRFAIPFSAALKGDGSGVFQAVACVFIAQHTGYDITIGTYVIIALLVGFATLAIPSVPSAAIVIIITILSSIGVSTTEVSLLFAVEWIM</sequence>
<feature type="transmembrane region" description="Helical" evidence="6">
    <location>
        <begin position="355"/>
        <end position="380"/>
    </location>
</feature>
<keyword evidence="8" id="KW-1185">Reference proteome</keyword>
<evidence type="ECO:0000256" key="5">
    <source>
        <dbReference type="ARBA" id="ARBA00023136"/>
    </source>
</evidence>
<keyword evidence="5 6" id="KW-0472">Membrane</keyword>
<reference evidence="7 8" key="2">
    <citation type="submission" date="2018-11" db="EMBL/GenBank/DDBJ databases">
        <authorList>
            <consortium name="Pathogen Informatics"/>
        </authorList>
    </citation>
    <scope>NUCLEOTIDE SEQUENCE [LARGE SCALE GENOMIC DNA]</scope>
</reference>
<protein>
    <recommendedName>
        <fullName evidence="6">Amino acid transporter</fullName>
    </recommendedName>
</protein>
<dbReference type="Gene3D" id="1.10.3860.10">
    <property type="entry name" value="Sodium:dicarboxylate symporter"/>
    <property type="match status" value="1"/>
</dbReference>
<dbReference type="Proteomes" id="UP000278807">
    <property type="component" value="Unassembled WGS sequence"/>
</dbReference>
<feature type="transmembrane region" description="Helical" evidence="6">
    <location>
        <begin position="12"/>
        <end position="32"/>
    </location>
</feature>
<dbReference type="InterPro" id="IPR036458">
    <property type="entry name" value="Na:dicarbo_symporter_sf"/>
</dbReference>
<comment type="subcellular location">
    <subcellularLocation>
        <location evidence="1 6">Membrane</location>
        <topology evidence="1 6">Multi-pass membrane protein</topology>
    </subcellularLocation>
</comment>
<dbReference type="GO" id="GO:0005313">
    <property type="term" value="F:L-glutamate transmembrane transporter activity"/>
    <property type="evidence" value="ECO:0007669"/>
    <property type="project" value="TreeGrafter"/>
</dbReference>
<feature type="transmembrane region" description="Helical" evidence="6">
    <location>
        <begin position="162"/>
        <end position="183"/>
    </location>
</feature>
<dbReference type="AlphaFoldDB" id="A0A0R3TT43"/>
<keyword evidence="6" id="KW-0769">Symport</keyword>
<keyword evidence="3 6" id="KW-0812">Transmembrane</keyword>
<feature type="transmembrane region" description="Helical" evidence="6">
    <location>
        <begin position="330"/>
        <end position="349"/>
    </location>
</feature>
<name>A0A0R3TT43_RODNA</name>
<dbReference type="InterPro" id="IPR001991">
    <property type="entry name" value="Na-dicarboxylate_symporter"/>
</dbReference>
<gene>
    <name evidence="7" type="ORF">HNAJ_LOCUS10860</name>
</gene>
<evidence type="ECO:0000256" key="4">
    <source>
        <dbReference type="ARBA" id="ARBA00022989"/>
    </source>
</evidence>